<evidence type="ECO:0000256" key="6">
    <source>
        <dbReference type="ARBA" id="ARBA00040070"/>
    </source>
</evidence>
<evidence type="ECO:0000313" key="10">
    <source>
        <dbReference type="Proteomes" id="UP000507470"/>
    </source>
</evidence>
<evidence type="ECO:0000256" key="2">
    <source>
        <dbReference type="ARBA" id="ARBA00022517"/>
    </source>
</evidence>
<feature type="compositionally biased region" description="Basic residues" evidence="7">
    <location>
        <begin position="18"/>
        <end position="29"/>
    </location>
</feature>
<gene>
    <name evidence="9" type="ORF">MCOR_37392</name>
</gene>
<evidence type="ECO:0000256" key="3">
    <source>
        <dbReference type="ARBA" id="ARBA00023242"/>
    </source>
</evidence>
<organism evidence="9 10">
    <name type="scientific">Mytilus coruscus</name>
    <name type="common">Sea mussel</name>
    <dbReference type="NCBI Taxonomy" id="42192"/>
    <lineage>
        <taxon>Eukaryota</taxon>
        <taxon>Metazoa</taxon>
        <taxon>Spiralia</taxon>
        <taxon>Lophotrochozoa</taxon>
        <taxon>Mollusca</taxon>
        <taxon>Bivalvia</taxon>
        <taxon>Autobranchia</taxon>
        <taxon>Pteriomorphia</taxon>
        <taxon>Mytilida</taxon>
        <taxon>Mytiloidea</taxon>
        <taxon>Mytilidae</taxon>
        <taxon>Mytilinae</taxon>
        <taxon>Mytilus</taxon>
    </lineage>
</organism>
<dbReference type="InterPro" id="IPR030387">
    <property type="entry name" value="G_Bms1/Tsr1_dom"/>
</dbReference>
<comment type="function">
    <text evidence="4">Required during maturation of the 40S ribosomal subunit in the nucleolus.</text>
</comment>
<dbReference type="InterPro" id="IPR039761">
    <property type="entry name" value="Bms1/Tsr1"/>
</dbReference>
<dbReference type="GO" id="GO:0000479">
    <property type="term" value="P:endonucleolytic cleavage of tricistronic rRNA transcript (SSU-rRNA, 5.8S rRNA, LSU-rRNA)"/>
    <property type="evidence" value="ECO:0007669"/>
    <property type="project" value="TreeGrafter"/>
</dbReference>
<dbReference type="SMART" id="SM01362">
    <property type="entry name" value="DUF663"/>
    <property type="match status" value="1"/>
</dbReference>
<dbReference type="GO" id="GO:0034511">
    <property type="term" value="F:U3 snoRNA binding"/>
    <property type="evidence" value="ECO:0007669"/>
    <property type="project" value="TreeGrafter"/>
</dbReference>
<proteinExistence type="inferred from homology"/>
<dbReference type="AlphaFoldDB" id="A0A6J8D6E9"/>
<evidence type="ECO:0000256" key="1">
    <source>
        <dbReference type="ARBA" id="ARBA00004604"/>
    </source>
</evidence>
<protein>
    <recommendedName>
        <fullName evidence="6">Pre-rRNA-processing protein TSR1 homolog</fullName>
    </recommendedName>
</protein>
<evidence type="ECO:0000256" key="4">
    <source>
        <dbReference type="ARBA" id="ARBA00037087"/>
    </source>
</evidence>
<dbReference type="GO" id="GO:0005730">
    <property type="term" value="C:nucleolus"/>
    <property type="evidence" value="ECO:0007669"/>
    <property type="project" value="UniProtKB-SubCell"/>
</dbReference>
<dbReference type="OrthoDB" id="119302at2759"/>
<name>A0A6J8D6E9_MYTCO</name>
<dbReference type="Pfam" id="PF22298">
    <property type="entry name" value="Tsr1_G-like"/>
    <property type="match status" value="1"/>
</dbReference>
<keyword evidence="3" id="KW-0539">Nucleus</keyword>
<dbReference type="InterPro" id="IPR007034">
    <property type="entry name" value="BMS1_TSR1_C"/>
</dbReference>
<dbReference type="GO" id="GO:0005525">
    <property type="term" value="F:GTP binding"/>
    <property type="evidence" value="ECO:0007669"/>
    <property type="project" value="TreeGrafter"/>
</dbReference>
<accession>A0A6J8D6E9</accession>
<feature type="region of interest" description="Disordered" evidence="7">
    <location>
        <begin position="1"/>
        <end position="85"/>
    </location>
</feature>
<dbReference type="Pfam" id="PF08142">
    <property type="entry name" value="AARP2CN"/>
    <property type="match status" value="1"/>
</dbReference>
<dbReference type="EMBL" id="CACVKT020006773">
    <property type="protein sequence ID" value="CAC5403506.1"/>
    <property type="molecule type" value="Genomic_DNA"/>
</dbReference>
<feature type="region of interest" description="Disordered" evidence="7">
    <location>
        <begin position="393"/>
        <end position="452"/>
    </location>
</feature>
<feature type="compositionally biased region" description="Acidic residues" evidence="7">
    <location>
        <begin position="399"/>
        <end position="452"/>
    </location>
</feature>
<dbReference type="PANTHER" id="PTHR12858">
    <property type="entry name" value="RIBOSOME BIOGENESIS PROTEIN"/>
    <property type="match status" value="1"/>
</dbReference>
<evidence type="ECO:0000256" key="5">
    <source>
        <dbReference type="ARBA" id="ARBA00038288"/>
    </source>
</evidence>
<feature type="domain" description="Bms1-type G" evidence="8">
    <location>
        <begin position="86"/>
        <end position="245"/>
    </location>
</feature>
<dbReference type="Pfam" id="PF04950">
    <property type="entry name" value="RIBIOP_C"/>
    <property type="match status" value="1"/>
</dbReference>
<dbReference type="GO" id="GO:0030688">
    <property type="term" value="C:preribosome, small subunit precursor"/>
    <property type="evidence" value="ECO:0007669"/>
    <property type="project" value="TreeGrafter"/>
</dbReference>
<comment type="similarity">
    <text evidence="5">Belongs to the TRAFAC class translation factor GTPase superfamily. Bms1-like GTPase family. TSR1 subfamily.</text>
</comment>
<feature type="region of interest" description="Disordered" evidence="7">
    <location>
        <begin position="311"/>
        <end position="330"/>
    </location>
</feature>
<evidence type="ECO:0000259" key="8">
    <source>
        <dbReference type="PROSITE" id="PS51714"/>
    </source>
</evidence>
<dbReference type="PANTHER" id="PTHR12858:SF1">
    <property type="entry name" value="PRE-RRNA-PROCESSING PROTEIN TSR1 HOMOLOG"/>
    <property type="match status" value="1"/>
</dbReference>
<reference evidence="9 10" key="1">
    <citation type="submission" date="2020-06" db="EMBL/GenBank/DDBJ databases">
        <authorList>
            <person name="Li R."/>
            <person name="Bekaert M."/>
        </authorList>
    </citation>
    <scope>NUCLEOTIDE SEQUENCE [LARGE SCALE GENOMIC DNA]</scope>
    <source>
        <strain evidence="10">wild</strain>
    </source>
</reference>
<evidence type="ECO:0000313" key="9">
    <source>
        <dbReference type="EMBL" id="CAC5403506.1"/>
    </source>
</evidence>
<dbReference type="Proteomes" id="UP000507470">
    <property type="component" value="Unassembled WGS sequence"/>
</dbReference>
<dbReference type="GO" id="GO:0000462">
    <property type="term" value="P:maturation of SSU-rRNA from tricistronic rRNA transcript (SSU-rRNA, 5.8S rRNA, LSU-rRNA)"/>
    <property type="evidence" value="ECO:0007669"/>
    <property type="project" value="TreeGrafter"/>
</dbReference>
<dbReference type="InterPro" id="IPR012948">
    <property type="entry name" value="AARP2CN"/>
</dbReference>
<sequence length="801" mass="91612">MAADTQQTHRPGVFKQQNKGHKHGKHRSKGSLERETKGKVNVKVLTKKKRSALNRADRRHQASQIRKQKRDEVLAKKRGRGGQGSPPHFVVILKLHKDVDISSVVSLLKTCDEEATVNLNEQGICHISIPRFKQRVSIYTPEYGNMHALLDAVKVADSLLCLLSTDGGIDDFGDYCLTCLCAQGIPAVNFGVQGLKSIPHKKQSDVKKSIQKRIDKRFPGDKYHSIDSTQDALLMLRLITNQKLRPIFNREYRPHLLAEDIQFELPNEEIEVGTLKVSGYLWCQNLSVNSLIHIPGWGDFQMLQIDAVKDPNSQNQKSRGIAGQDTEMSESEGYVTVLDKVNPLQQESLESENVPDPMEGEQTWPTDEELAEADKNAKKKIVKKVPKGTSEYQASWIVDSDEDNDSQLDEESDEEDDEMQGVDEDESGDNESDNEEFETLTVTEADEDARYDETMDLDEEKNMLAKIKEERLHVMFPDEVDTPMERTARERFSRYRGLKSFRTSPWDPKENLPLDYARIFQFANFRQTKKRVMNVESDGGALPGWYITVHIANVPKAFMESYKPGNPIVVFGLLKHEQKMSVLNFMIKKNSFYTKPIKSKERLIFHVGYRRFSACPVFSQHTNGTKHKFDRFLPSDTVTIATVYAPTMFPPASVLVFKETYSGEHELVATGSLHSVNPNRIVTKRTVLSGLPFKINKRSAVVRFMFFNREDIDWFKPVELRTKWGKRGHIKEPLGTHGHMKCVFDGQLKSQDTVLMNLYKRVFPKWTYNPHVNSPPVIKEFSLDTMETEEEEEGTAYQMFE</sequence>
<dbReference type="PROSITE" id="PS51714">
    <property type="entry name" value="G_BMS1"/>
    <property type="match status" value="1"/>
</dbReference>
<evidence type="ECO:0000256" key="7">
    <source>
        <dbReference type="SAM" id="MobiDB-lite"/>
    </source>
</evidence>
<keyword evidence="10" id="KW-1185">Reference proteome</keyword>
<keyword evidence="2" id="KW-0690">Ribosome biogenesis</keyword>
<comment type="subcellular location">
    <subcellularLocation>
        <location evidence="1">Nucleus</location>
        <location evidence="1">Nucleolus</location>
    </subcellularLocation>
</comment>
<dbReference type="GO" id="GO:0003924">
    <property type="term" value="F:GTPase activity"/>
    <property type="evidence" value="ECO:0007669"/>
    <property type="project" value="TreeGrafter"/>
</dbReference>
<dbReference type="SMART" id="SM00785">
    <property type="entry name" value="AARP2CN"/>
    <property type="match status" value="1"/>
</dbReference>